<gene>
    <name evidence="1" type="ORF">GCM10010446_51710</name>
</gene>
<keyword evidence="2" id="KW-1185">Reference proteome</keyword>
<evidence type="ECO:0000313" key="2">
    <source>
        <dbReference type="Proteomes" id="UP001500403"/>
    </source>
</evidence>
<evidence type="ECO:0000313" key="1">
    <source>
        <dbReference type="EMBL" id="GAA2959946.1"/>
    </source>
</evidence>
<reference evidence="2" key="1">
    <citation type="journal article" date="2019" name="Int. J. Syst. Evol. Microbiol.">
        <title>The Global Catalogue of Microorganisms (GCM) 10K type strain sequencing project: providing services to taxonomists for standard genome sequencing and annotation.</title>
        <authorList>
            <consortium name="The Broad Institute Genomics Platform"/>
            <consortium name="The Broad Institute Genome Sequencing Center for Infectious Disease"/>
            <person name="Wu L."/>
            <person name="Ma J."/>
        </authorList>
    </citation>
    <scope>NUCLEOTIDE SEQUENCE [LARGE SCALE GENOMIC DNA]</scope>
    <source>
        <strain evidence="2">JCM 9088</strain>
    </source>
</reference>
<dbReference type="InterPro" id="IPR014710">
    <property type="entry name" value="RmlC-like_jellyroll"/>
</dbReference>
<dbReference type="EMBL" id="BAAAUD010000050">
    <property type="protein sequence ID" value="GAA2959946.1"/>
    <property type="molecule type" value="Genomic_DNA"/>
</dbReference>
<dbReference type="RefSeq" id="WP_344497971.1">
    <property type="nucleotide sequence ID" value="NZ_BAAAUD010000050.1"/>
</dbReference>
<dbReference type="Gene3D" id="2.60.120.10">
    <property type="entry name" value="Jelly Rolls"/>
    <property type="match status" value="1"/>
</dbReference>
<name>A0ABP6K3U6_9ACTN</name>
<dbReference type="Proteomes" id="UP001500403">
    <property type="component" value="Unassembled WGS sequence"/>
</dbReference>
<dbReference type="InterPro" id="IPR011051">
    <property type="entry name" value="RmlC_Cupin_sf"/>
</dbReference>
<organism evidence="1 2">
    <name type="scientific">Streptomyces enissocaesilis</name>
    <dbReference type="NCBI Taxonomy" id="332589"/>
    <lineage>
        <taxon>Bacteria</taxon>
        <taxon>Bacillati</taxon>
        <taxon>Actinomycetota</taxon>
        <taxon>Actinomycetes</taxon>
        <taxon>Kitasatosporales</taxon>
        <taxon>Streptomycetaceae</taxon>
        <taxon>Streptomyces</taxon>
        <taxon>Streptomyces rochei group</taxon>
    </lineage>
</organism>
<protein>
    <recommendedName>
        <fullName evidence="3">Cupin domain-containing protein</fullName>
    </recommendedName>
</protein>
<proteinExistence type="predicted"/>
<dbReference type="SUPFAM" id="SSF51182">
    <property type="entry name" value="RmlC-like cupins"/>
    <property type="match status" value="1"/>
</dbReference>
<accession>A0ABP6K3U6</accession>
<sequence length="78" mass="8627">MLIDWDEMMPAGSLRAGAVRRFATGQRISVVYVGTDPQARFDGRPHRHPHEQWAVATAGPLSMTCDDSRFELSEGVSP</sequence>
<comment type="caution">
    <text evidence="1">The sequence shown here is derived from an EMBL/GenBank/DDBJ whole genome shotgun (WGS) entry which is preliminary data.</text>
</comment>
<evidence type="ECO:0008006" key="3">
    <source>
        <dbReference type="Google" id="ProtNLM"/>
    </source>
</evidence>